<name>A0A160T5V0_9CHLR</name>
<evidence type="ECO:0000313" key="3">
    <source>
        <dbReference type="Proteomes" id="UP000215027"/>
    </source>
</evidence>
<evidence type="ECO:0000313" key="2">
    <source>
        <dbReference type="EMBL" id="CUS04285.2"/>
    </source>
</evidence>
<dbReference type="Gene3D" id="3.90.1340.10">
    <property type="entry name" value="Phage tail collar domain"/>
    <property type="match status" value="1"/>
</dbReference>
<dbReference type="RefSeq" id="WP_095043657.1">
    <property type="nucleotide sequence ID" value="NZ_LN890655.1"/>
</dbReference>
<dbReference type="Pfam" id="PF07484">
    <property type="entry name" value="Collar"/>
    <property type="match status" value="1"/>
</dbReference>
<gene>
    <name evidence="2" type="ORF">CFX0092_A2407</name>
</gene>
<reference evidence="2" key="1">
    <citation type="submission" date="2016-01" db="EMBL/GenBank/DDBJ databases">
        <authorList>
            <person name="Mcilroy J.S."/>
            <person name="Karst M S."/>
            <person name="Albertsen M."/>
        </authorList>
    </citation>
    <scope>NUCLEOTIDE SEQUENCE</scope>
    <source>
        <strain evidence="2">Cfx-K</strain>
    </source>
</reference>
<dbReference type="SUPFAM" id="SSF88874">
    <property type="entry name" value="Receptor-binding domain of short tail fibre protein gp12"/>
    <property type="match status" value="1"/>
</dbReference>
<dbReference type="KEGG" id="pbf:CFX0092_A2407"/>
<evidence type="ECO:0000259" key="1">
    <source>
        <dbReference type="Pfam" id="PF07484"/>
    </source>
</evidence>
<dbReference type="Proteomes" id="UP000215027">
    <property type="component" value="Chromosome I"/>
</dbReference>
<organism evidence="2 3">
    <name type="scientific">Candidatus Promineifilum breve</name>
    <dbReference type="NCBI Taxonomy" id="1806508"/>
    <lineage>
        <taxon>Bacteria</taxon>
        <taxon>Bacillati</taxon>
        <taxon>Chloroflexota</taxon>
        <taxon>Ardenticatenia</taxon>
        <taxon>Candidatus Promineifilales</taxon>
        <taxon>Candidatus Promineifilaceae</taxon>
        <taxon>Candidatus Promineifilum</taxon>
    </lineage>
</organism>
<feature type="domain" description="Phage tail collar" evidence="1">
    <location>
        <begin position="348"/>
        <end position="413"/>
    </location>
</feature>
<dbReference type="EMBL" id="LN890655">
    <property type="protein sequence ID" value="CUS04285.2"/>
    <property type="molecule type" value="Genomic_DNA"/>
</dbReference>
<keyword evidence="3" id="KW-1185">Reference proteome</keyword>
<dbReference type="InterPro" id="IPR011083">
    <property type="entry name" value="Phage_tail_collar_dom"/>
</dbReference>
<sequence>MATSPDYPANGLEINFLGLPMVFNDGKTENTLNIVLTNNNFFVSLDPAQDTNIVFTPDTPVSIWFVVDSPQASAATVRDWALTSNDDLHKAGVALTISPDPDHWTIDRDDSLSGSPLNDSLRGWKLTPRQEVTLVPGQSLLVTLSGLITGLPDGPTSGYCKVLMPNVDAYGREISELRKVIGPIIKSHTIITGDRVGIGTGMPGSTLDVNGGVRAKGGEPGEDNSFLFGGDGHGVTGMNSLGDGSLDFYASGLKAVNIESTDFNLLTATILGDLKVMQGEHSYSGGNLTIDHKLTTTDLTVQVITVDTLYASKLLATQLTTSGAATIGGDIKSQGRIQDVSGDVMPVGTVVSFIGQDIPIGWLICEGQGIPYYTPEFIKMYGALYQVLGQPPFFKDGNNNDYFHAPDLRSRFIVGAGSGAIEDDSGNLLTTYARNNRGGTEFVTLTVDQMPTHTHSIDSHLYFHSRSFQGSNEGAAPLKRYRENEGDITLYGTDPTGGGKQYENRPPYYALTYIIKY</sequence>
<dbReference type="OrthoDB" id="9795386at2"/>
<protein>
    <recommendedName>
        <fullName evidence="1">Phage tail collar domain-containing protein</fullName>
    </recommendedName>
</protein>
<proteinExistence type="predicted"/>
<accession>A0A160T5V0</accession>
<dbReference type="AlphaFoldDB" id="A0A160T5V0"/>
<dbReference type="InterPro" id="IPR037053">
    <property type="entry name" value="Phage_tail_collar_dom_sf"/>
</dbReference>